<dbReference type="EMBL" id="JAHHHV010000017">
    <property type="protein sequence ID" value="MBW4464657.1"/>
    <property type="molecule type" value="Genomic_DNA"/>
</dbReference>
<protein>
    <submittedName>
        <fullName evidence="1">Uncharacterized protein</fullName>
    </submittedName>
</protein>
<comment type="caution">
    <text evidence="1">The sequence shown here is derived from an EMBL/GenBank/DDBJ whole genome shotgun (WGS) entry which is preliminary data.</text>
</comment>
<evidence type="ECO:0000313" key="1">
    <source>
        <dbReference type="EMBL" id="MBW4464657.1"/>
    </source>
</evidence>
<accession>A0A951U4P3</accession>
<gene>
    <name evidence="1" type="ORF">KME07_04355</name>
</gene>
<evidence type="ECO:0000313" key="2">
    <source>
        <dbReference type="Proteomes" id="UP000707356"/>
    </source>
</evidence>
<proteinExistence type="predicted"/>
<organism evidence="1 2">
    <name type="scientific">Pegethrix bostrychoides GSE-TBD4-15B</name>
    <dbReference type="NCBI Taxonomy" id="2839662"/>
    <lineage>
        <taxon>Bacteria</taxon>
        <taxon>Bacillati</taxon>
        <taxon>Cyanobacteriota</taxon>
        <taxon>Cyanophyceae</taxon>
        <taxon>Oculatellales</taxon>
        <taxon>Oculatellaceae</taxon>
        <taxon>Pegethrix</taxon>
    </lineage>
</organism>
<reference evidence="1" key="1">
    <citation type="submission" date="2021-05" db="EMBL/GenBank/DDBJ databases">
        <authorList>
            <person name="Pietrasiak N."/>
            <person name="Ward R."/>
            <person name="Stajich J.E."/>
            <person name="Kurbessoian T."/>
        </authorList>
    </citation>
    <scope>NUCLEOTIDE SEQUENCE</scope>
    <source>
        <strain evidence="1">GSE-TBD4-15B</strain>
    </source>
</reference>
<reference evidence="1" key="2">
    <citation type="journal article" date="2022" name="Microbiol. Resour. Announc.">
        <title>Metagenome Sequencing to Explore Phylogenomics of Terrestrial Cyanobacteria.</title>
        <authorList>
            <person name="Ward R.D."/>
            <person name="Stajich J.E."/>
            <person name="Johansen J.R."/>
            <person name="Huntemann M."/>
            <person name="Clum A."/>
            <person name="Foster B."/>
            <person name="Foster B."/>
            <person name="Roux S."/>
            <person name="Palaniappan K."/>
            <person name="Varghese N."/>
            <person name="Mukherjee S."/>
            <person name="Reddy T.B.K."/>
            <person name="Daum C."/>
            <person name="Copeland A."/>
            <person name="Chen I.A."/>
            <person name="Ivanova N.N."/>
            <person name="Kyrpides N.C."/>
            <person name="Shapiro N."/>
            <person name="Eloe-Fadrosh E.A."/>
            <person name="Pietrasiak N."/>
        </authorList>
    </citation>
    <scope>NUCLEOTIDE SEQUENCE</scope>
    <source>
        <strain evidence="1">GSE-TBD4-15B</strain>
    </source>
</reference>
<dbReference type="AlphaFoldDB" id="A0A951U4P3"/>
<name>A0A951U4P3_9CYAN</name>
<dbReference type="Proteomes" id="UP000707356">
    <property type="component" value="Unassembled WGS sequence"/>
</dbReference>
<sequence length="60" mass="7139">MSHLKLGWNWIRLAMTQQWHIQVCRFLSSAADPEPAMVSRKQHERFLNREFTVLQSIPAF</sequence>